<evidence type="ECO:0000259" key="5">
    <source>
        <dbReference type="Pfam" id="PF04052"/>
    </source>
</evidence>
<dbReference type="SUPFAM" id="SSF52964">
    <property type="entry name" value="TolB, N-terminal domain"/>
    <property type="match status" value="1"/>
</dbReference>
<comment type="subcellular location">
    <subcellularLocation>
        <location evidence="1">Periplasm</location>
    </subcellularLocation>
</comment>
<dbReference type="Gene3D" id="3.40.50.10070">
    <property type="entry name" value="TolB, N-terminal domain"/>
    <property type="match status" value="1"/>
</dbReference>
<dbReference type="InterPro" id="IPR014167">
    <property type="entry name" value="Tol-Pal_TolB"/>
</dbReference>
<protein>
    <submittedName>
        <fullName evidence="6">Translocation protein TolB</fullName>
    </submittedName>
</protein>
<evidence type="ECO:0000256" key="1">
    <source>
        <dbReference type="ARBA" id="ARBA00004418"/>
    </source>
</evidence>
<evidence type="ECO:0000256" key="4">
    <source>
        <dbReference type="ARBA" id="ARBA00022764"/>
    </source>
</evidence>
<gene>
    <name evidence="6" type="ORF">HS1_001213</name>
</gene>
<evidence type="ECO:0000313" key="7">
    <source>
        <dbReference type="Proteomes" id="UP000070560"/>
    </source>
</evidence>
<dbReference type="Gene3D" id="2.120.10.30">
    <property type="entry name" value="TolB, C-terminal domain"/>
    <property type="match status" value="2"/>
</dbReference>
<dbReference type="HAMAP" id="MF_00671">
    <property type="entry name" value="TolB"/>
    <property type="match status" value="1"/>
</dbReference>
<reference evidence="6 7" key="1">
    <citation type="submission" date="2015-10" db="EMBL/GenBank/DDBJ databases">
        <title>Candidatus Desulfofervidus auxilii, a hydrogenotrophic sulfate-reducing bacterium involved in the thermophilic anaerobic oxidation of methane.</title>
        <authorList>
            <person name="Krukenberg V."/>
            <person name="Richter M."/>
            <person name="Wegener G."/>
        </authorList>
    </citation>
    <scope>NUCLEOTIDE SEQUENCE [LARGE SCALE GENOMIC DNA]</scope>
    <source>
        <strain evidence="6 7">HS1</strain>
    </source>
</reference>
<organism evidence="6 7">
    <name type="scientific">Desulfofervidus auxilii</name>
    <dbReference type="NCBI Taxonomy" id="1621989"/>
    <lineage>
        <taxon>Bacteria</taxon>
        <taxon>Pseudomonadati</taxon>
        <taxon>Thermodesulfobacteriota</taxon>
        <taxon>Candidatus Desulfofervidia</taxon>
        <taxon>Candidatus Desulfofervidales</taxon>
        <taxon>Candidatus Desulfofervidaceae</taxon>
        <taxon>Candidatus Desulfofervidus</taxon>
    </lineage>
</organism>
<dbReference type="GO" id="GO:0042597">
    <property type="term" value="C:periplasmic space"/>
    <property type="evidence" value="ECO:0007669"/>
    <property type="project" value="UniProtKB-SubCell"/>
</dbReference>
<keyword evidence="3" id="KW-0732">Signal</keyword>
<dbReference type="GO" id="GO:0017038">
    <property type="term" value="P:protein import"/>
    <property type="evidence" value="ECO:0007669"/>
    <property type="project" value="InterPro"/>
</dbReference>
<keyword evidence="7" id="KW-1185">Reference proteome</keyword>
<dbReference type="KEGG" id="daw:HS1_001213"/>
<dbReference type="PANTHER" id="PTHR36842:SF1">
    <property type="entry name" value="PROTEIN TOLB"/>
    <property type="match status" value="1"/>
</dbReference>
<dbReference type="AlphaFoldDB" id="A0A7U4QKI0"/>
<proteinExistence type="inferred from homology"/>
<dbReference type="InterPro" id="IPR011659">
    <property type="entry name" value="WD40"/>
</dbReference>
<sequence length="419" mass="47350">MKKIIFFVILIIWPRIGHSLVYIDINTPGQQKIPIAISPFVIKGDKQIGLEAQQIFQKDLEYTGFFNILSPEIFLENIPTLEIDFKKWQLIGAYLVVKGKLEITPQVINLEMRLYDASQGIMLVGKRYQGKKNALRFMVHKFADAMMEALTGEPSIFQTKIAFVYKSNNIKEIFVTDFDGYNPHPLTRFKTICLSPKWHPNEKKLLFTSYKKGKPEIYLLDLAKGKAKRLIYHSNLNITPAWSPDGNRIAVTLAQGKKQGIYLTNKHGKIIKCLVESEGINVSPTWSPDGKKLAFVSDRGGTPQIYILNLASNKIRRISFSGSYNTSPAWSPKGDFIAYAGLKDGHFQIFVVSMDSGEIRQLTFGEANHESPSWSPDGHFLAYSQNEKIYILRLTDGSSFPILSLAGGQLQPSWSPRLK</sequence>
<dbReference type="NCBIfam" id="TIGR02800">
    <property type="entry name" value="propeller_TolB"/>
    <property type="match status" value="1"/>
</dbReference>
<dbReference type="SUPFAM" id="SSF69304">
    <property type="entry name" value="Tricorn protease N-terminal domain"/>
    <property type="match status" value="1"/>
</dbReference>
<dbReference type="Proteomes" id="UP000070560">
    <property type="component" value="Chromosome"/>
</dbReference>
<dbReference type="Pfam" id="PF07676">
    <property type="entry name" value="PD40"/>
    <property type="match status" value="5"/>
</dbReference>
<dbReference type="InterPro" id="IPR011042">
    <property type="entry name" value="6-blade_b-propeller_TolB-like"/>
</dbReference>
<accession>A0A7U4QKI0</accession>
<dbReference type="Pfam" id="PF04052">
    <property type="entry name" value="TolB_N"/>
    <property type="match status" value="1"/>
</dbReference>
<evidence type="ECO:0000256" key="3">
    <source>
        <dbReference type="ARBA" id="ARBA00022729"/>
    </source>
</evidence>
<feature type="domain" description="TolB N-terminal" evidence="5">
    <location>
        <begin position="22"/>
        <end position="120"/>
    </location>
</feature>
<keyword evidence="4" id="KW-0574">Periplasm</keyword>
<comment type="similarity">
    <text evidence="2">Belongs to the TolB family.</text>
</comment>
<name>A0A7U4QKI0_DESA2</name>
<dbReference type="InterPro" id="IPR007195">
    <property type="entry name" value="TolB_N"/>
</dbReference>
<dbReference type="EMBL" id="CP013015">
    <property type="protein sequence ID" value="AMM41017.1"/>
    <property type="molecule type" value="Genomic_DNA"/>
</dbReference>
<dbReference type="PANTHER" id="PTHR36842">
    <property type="entry name" value="PROTEIN TOLB HOMOLOG"/>
    <property type="match status" value="1"/>
</dbReference>
<evidence type="ECO:0000256" key="2">
    <source>
        <dbReference type="ARBA" id="ARBA00009820"/>
    </source>
</evidence>
<evidence type="ECO:0000313" key="6">
    <source>
        <dbReference type="EMBL" id="AMM41017.1"/>
    </source>
</evidence>
<dbReference type="RefSeq" id="WP_066062372.1">
    <property type="nucleotide sequence ID" value="NZ_CP013015.1"/>
</dbReference>